<proteinExistence type="predicted"/>
<dbReference type="GeneTree" id="ENSGT00940000166143"/>
<dbReference type="AlphaFoldDB" id="A0A5F7ZFY8"/>
<name>A0A5F7ZFY8_MACMU</name>
<keyword evidence="2" id="KW-1185">Reference proteome</keyword>
<reference evidence="2" key="1">
    <citation type="journal article" date="2007" name="Science">
        <title>Evolutionary and biomedical insights from the rhesus macaque genome.</title>
        <authorList>
            <person name="Gibbs R.A."/>
            <person name="Rogers J."/>
            <person name="Katze M.G."/>
            <person name="Bumgarner R."/>
            <person name="Weinstock G.M."/>
            <person name="Mardis E.R."/>
            <person name="Remington K.A."/>
            <person name="Strausberg R.L."/>
            <person name="Venter J.C."/>
            <person name="Wilson R.K."/>
            <person name="Batzer M.A."/>
            <person name="Bustamante C.D."/>
            <person name="Eichler E.E."/>
            <person name="Hahn M.W."/>
            <person name="Hardison R.C."/>
            <person name="Makova K.D."/>
            <person name="Miller W."/>
            <person name="Milosavljevic A."/>
            <person name="Palermo R.E."/>
            <person name="Siepel A."/>
            <person name="Sikela J.M."/>
            <person name="Attaway T."/>
            <person name="Bell S."/>
            <person name="Bernard K.E."/>
            <person name="Buhay C.J."/>
            <person name="Chandrabose M.N."/>
            <person name="Dao M."/>
            <person name="Davis C."/>
            <person name="Delehaunty K.D."/>
            <person name="Ding Y."/>
            <person name="Dinh H.H."/>
            <person name="Dugan-Rocha S."/>
            <person name="Fulton L.A."/>
            <person name="Gabisi R.A."/>
            <person name="Garner T.T."/>
            <person name="Godfrey J."/>
            <person name="Hawes A.C."/>
            <person name="Hernandez J."/>
            <person name="Hines S."/>
            <person name="Holder M."/>
            <person name="Hume J."/>
            <person name="Jhangiani S.N."/>
            <person name="Joshi V."/>
            <person name="Khan Z.M."/>
            <person name="Kirkness E.F."/>
            <person name="Cree A."/>
            <person name="Fowler R.G."/>
            <person name="Lee S."/>
            <person name="Lewis L.R."/>
            <person name="Li Z."/>
            <person name="Liu Y.-S."/>
            <person name="Moore S.M."/>
            <person name="Muzny D."/>
            <person name="Nazareth L.V."/>
            <person name="Ngo D.N."/>
            <person name="Okwuonu G.O."/>
            <person name="Pai G."/>
            <person name="Parker D."/>
            <person name="Paul H.A."/>
            <person name="Pfannkoch C."/>
            <person name="Pohl C.S."/>
            <person name="Rogers Y.-H.C."/>
            <person name="Ruiz S.J."/>
            <person name="Sabo A."/>
            <person name="Santibanez J."/>
            <person name="Schneider B.W."/>
            <person name="Smith S.M."/>
            <person name="Sodergren E."/>
            <person name="Svatek A.F."/>
            <person name="Utterback T.R."/>
            <person name="Vattathil S."/>
            <person name="Warren W."/>
            <person name="White C.S."/>
            <person name="Chinwalla A.T."/>
            <person name="Feng Y."/>
            <person name="Halpern A.L."/>
            <person name="Hillier L.W."/>
            <person name="Huang X."/>
            <person name="Minx P."/>
            <person name="Nelson J.O."/>
            <person name="Pepin K.H."/>
            <person name="Qin X."/>
            <person name="Sutton G.G."/>
            <person name="Venter E."/>
            <person name="Walenz B.P."/>
            <person name="Wallis J.W."/>
            <person name="Worley K.C."/>
            <person name="Yang S.-P."/>
            <person name="Jones S.M."/>
            <person name="Marra M.A."/>
            <person name="Rocchi M."/>
            <person name="Schein J.E."/>
            <person name="Baertsch R."/>
            <person name="Clarke L."/>
            <person name="Csuros M."/>
            <person name="Glasscock J."/>
            <person name="Harris R.A."/>
            <person name="Havlak P."/>
            <person name="Jackson A.R."/>
            <person name="Jiang H."/>
            <person name="Liu Y."/>
            <person name="Messina D.N."/>
            <person name="Shen Y."/>
            <person name="Song H.X.-Z."/>
            <person name="Wylie T."/>
            <person name="Zhang L."/>
            <person name="Birney E."/>
            <person name="Han K."/>
            <person name="Konkel M.K."/>
            <person name="Lee J."/>
            <person name="Smit A.F.A."/>
            <person name="Ullmer B."/>
            <person name="Wang H."/>
            <person name="Xing J."/>
            <person name="Burhans R."/>
            <person name="Cheng Z."/>
            <person name="Karro J.E."/>
            <person name="Ma J."/>
            <person name="Raney B."/>
            <person name="She X."/>
            <person name="Cox M.J."/>
            <person name="Demuth J.P."/>
            <person name="Dumas L.J."/>
            <person name="Han S.-G."/>
            <person name="Hopkins J."/>
            <person name="Karimpour-Fard A."/>
            <person name="Kim Y.H."/>
            <person name="Pollack J.R."/>
            <person name="Vinar T."/>
            <person name="Addo-Quaye C."/>
            <person name="Degenhardt J."/>
            <person name="Denby A."/>
            <person name="Hubisz M.J."/>
            <person name="Indap A."/>
            <person name="Kosiol C."/>
            <person name="Lahn B.T."/>
            <person name="Lawson H.A."/>
            <person name="Marklein A."/>
            <person name="Nielsen R."/>
            <person name="Vallender E.J."/>
            <person name="Clark A.G."/>
            <person name="Ferguson B."/>
            <person name="Hernandez R.D."/>
            <person name="Hirani K."/>
            <person name="Kehrer-Sawatzki H."/>
            <person name="Kolb J."/>
            <person name="Patil S."/>
            <person name="Pu L.-L."/>
            <person name="Ren Y."/>
            <person name="Smith D.G."/>
            <person name="Wheeler D.A."/>
            <person name="Schenck I."/>
            <person name="Ball E.V."/>
            <person name="Chen R."/>
            <person name="Cooper D.N."/>
            <person name="Giardine B."/>
            <person name="Hsu F."/>
            <person name="Kent W.J."/>
            <person name="Lesk A."/>
            <person name="Nelson D.L."/>
            <person name="O'brien W.E."/>
            <person name="Pruefer K."/>
            <person name="Stenson P.D."/>
            <person name="Wallace J.C."/>
            <person name="Ke H."/>
            <person name="Liu X.-M."/>
            <person name="Wang P."/>
            <person name="Xiang A.P."/>
            <person name="Yang F."/>
            <person name="Barber G.P."/>
            <person name="Haussler D."/>
            <person name="Karolchik D."/>
            <person name="Kern A.D."/>
            <person name="Kuhn R.M."/>
            <person name="Smith K.E."/>
            <person name="Zwieg A.S."/>
        </authorList>
    </citation>
    <scope>NUCLEOTIDE SEQUENCE [LARGE SCALE GENOMIC DNA]</scope>
    <source>
        <strain evidence="2">17573</strain>
    </source>
</reference>
<reference evidence="1" key="4">
    <citation type="submission" date="2025-09" db="UniProtKB">
        <authorList>
            <consortium name="Ensembl"/>
        </authorList>
    </citation>
    <scope>IDENTIFICATION</scope>
    <source>
        <strain evidence="1">17573</strain>
    </source>
</reference>
<protein>
    <submittedName>
        <fullName evidence="1">Uncharacterized protein</fullName>
    </submittedName>
</protein>
<organism evidence="1 2">
    <name type="scientific">Macaca mulatta</name>
    <name type="common">Rhesus macaque</name>
    <dbReference type="NCBI Taxonomy" id="9544"/>
    <lineage>
        <taxon>Eukaryota</taxon>
        <taxon>Metazoa</taxon>
        <taxon>Chordata</taxon>
        <taxon>Craniata</taxon>
        <taxon>Vertebrata</taxon>
        <taxon>Euteleostomi</taxon>
        <taxon>Mammalia</taxon>
        <taxon>Eutheria</taxon>
        <taxon>Euarchontoglires</taxon>
        <taxon>Primates</taxon>
        <taxon>Haplorrhini</taxon>
        <taxon>Catarrhini</taxon>
        <taxon>Cercopithecidae</taxon>
        <taxon>Cercopithecinae</taxon>
        <taxon>Macaca</taxon>
    </lineage>
</organism>
<dbReference type="Ensembl" id="ENSMMUT00000102493.1">
    <property type="protein sequence ID" value="ENSMMUP00000063535.1"/>
    <property type="gene ID" value="ENSMMUG00000062356.1"/>
</dbReference>
<sequence>FFFFFKRQGLPLLPRLECNGTIIAHYSLELLGSRYLPTSAFQVATTTGTCHHAQPIFIFIFCRDRGLDMLPRLVLNNLALSNPPTLAFQNSGITGLSHHSQPNSPLTVL</sequence>
<accession>A0A5F7ZFY8</accession>
<dbReference type="PANTHER" id="PTHR12138">
    <property type="entry name" value="PRIMATE-EXPANDED PROTEIN FAMILY"/>
    <property type="match status" value="1"/>
</dbReference>
<dbReference type="PANTHER" id="PTHR12138:SF133">
    <property type="entry name" value="SECRETED PROTEIN"/>
    <property type="match status" value="1"/>
</dbReference>
<dbReference type="InParanoid" id="A0A5F7ZFY8"/>
<dbReference type="VEuPathDB" id="HostDB:ENSMMUG00000062356"/>
<reference evidence="1" key="3">
    <citation type="submission" date="2025-08" db="UniProtKB">
        <authorList>
            <consortium name="Ensembl"/>
        </authorList>
    </citation>
    <scope>IDENTIFICATION</scope>
    <source>
        <strain evidence="1">17573</strain>
    </source>
</reference>
<dbReference type="Proteomes" id="UP000006718">
    <property type="component" value="Chromosome 7"/>
</dbReference>
<evidence type="ECO:0000313" key="2">
    <source>
        <dbReference type="Proteomes" id="UP000006718"/>
    </source>
</evidence>
<dbReference type="PRINTS" id="PR02045">
    <property type="entry name" value="F138DOMAIN"/>
</dbReference>
<reference evidence="1" key="2">
    <citation type="submission" date="2019-01" db="EMBL/GenBank/DDBJ databases">
        <authorList>
            <person name="Graves T."/>
            <person name="Eichler E.E."/>
            <person name="Wilson R.K."/>
        </authorList>
    </citation>
    <scope>NUCLEOTIDE SEQUENCE [LARGE SCALE GENOMIC DNA]</scope>
    <source>
        <strain evidence="1">17573</strain>
    </source>
</reference>
<evidence type="ECO:0000313" key="1">
    <source>
        <dbReference type="Ensembl" id="ENSMMUP00000063535.1"/>
    </source>
</evidence>
<dbReference type="Bgee" id="ENSMMUG00000062356">
    <property type="expression patterns" value="Expressed in cerebellar cortex and 10 other cell types or tissues"/>
</dbReference>